<dbReference type="Gene3D" id="3.10.20.90">
    <property type="entry name" value="Phosphatidylinositol 3-kinase Catalytic Subunit, Chain A, domain 1"/>
    <property type="match status" value="2"/>
</dbReference>
<dbReference type="InterPro" id="IPR050158">
    <property type="entry name" value="Ubiquitin_ubiquitin-like"/>
</dbReference>
<dbReference type="EMBL" id="RCHU01000111">
    <property type="protein sequence ID" value="TKS14813.1"/>
    <property type="molecule type" value="Genomic_DNA"/>
</dbReference>
<dbReference type="Gene3D" id="1.25.10.10">
    <property type="entry name" value="Leucine-rich Repeat Variant"/>
    <property type="match status" value="1"/>
</dbReference>
<dbReference type="SUPFAM" id="SSF54236">
    <property type="entry name" value="Ubiquitin-like"/>
    <property type="match status" value="1"/>
</dbReference>
<dbReference type="PRINTS" id="PR00348">
    <property type="entry name" value="UBIQUITIN"/>
</dbReference>
<dbReference type="GO" id="GO:0003729">
    <property type="term" value="F:mRNA binding"/>
    <property type="evidence" value="ECO:0007669"/>
    <property type="project" value="UniProtKB-ARBA"/>
</dbReference>
<dbReference type="PANTHER" id="PTHR10666">
    <property type="entry name" value="UBIQUITIN"/>
    <property type="match status" value="1"/>
</dbReference>
<sequence length="249" mass="28079">MVIFEAARAITELNNVTSLESTPPVTALQLFSSSYKPGLRFAAVQALNKTQIFVNTLSRKNIILEVESSYTIECAKSKIQHQIFVKTSTGKTIALKVDSLDTIGNVKAKIQDKMGISPDKSRLLFSEKQLEDDGRTLSDYNIKNKSTLELQEIPGTKRSKRLMKGGRVKKYLPKLVNLDGEMNEGKTRSQLQFHKLKKSMGMLAESGKNQYEKLYRCIIRGAHKYTVALVEENKVEVRRTSTWITCGEQ</sequence>
<gene>
    <name evidence="3" type="ORF">D5086_0000039820</name>
</gene>
<protein>
    <recommendedName>
        <fullName evidence="2">Ubiquitin-like domain-containing protein</fullName>
    </recommendedName>
</protein>
<accession>A0A4U5QUN7</accession>
<name>A0A4U5QUN7_POPAL</name>
<reference evidence="3" key="1">
    <citation type="submission" date="2018-10" db="EMBL/GenBank/DDBJ databases">
        <title>Population genomic analysis revealed the cold adaptation of white poplar.</title>
        <authorList>
            <person name="Liu Y.-J."/>
        </authorList>
    </citation>
    <scope>NUCLEOTIDE SEQUENCE [LARGE SCALE GENOMIC DNA]</scope>
    <source>
        <strain evidence="3">PAL-ZL1</strain>
    </source>
</reference>
<dbReference type="InterPro" id="IPR011989">
    <property type="entry name" value="ARM-like"/>
</dbReference>
<keyword evidence="1" id="KW-1017">Isopeptide bond</keyword>
<dbReference type="SMART" id="SM00213">
    <property type="entry name" value="UBQ"/>
    <property type="match status" value="1"/>
</dbReference>
<proteinExistence type="predicted"/>
<dbReference type="PROSITE" id="PS50053">
    <property type="entry name" value="UBIQUITIN_2"/>
    <property type="match status" value="1"/>
</dbReference>
<dbReference type="InterPro" id="IPR029071">
    <property type="entry name" value="Ubiquitin-like_domsf"/>
</dbReference>
<comment type="caution">
    <text evidence="3">The sequence shown here is derived from an EMBL/GenBank/DDBJ whole genome shotgun (WGS) entry which is preliminary data.</text>
</comment>
<evidence type="ECO:0000313" key="3">
    <source>
        <dbReference type="EMBL" id="TKS14813.1"/>
    </source>
</evidence>
<dbReference type="AlphaFoldDB" id="A0A4U5QUN7"/>
<evidence type="ECO:0000256" key="1">
    <source>
        <dbReference type="ARBA" id="ARBA00022499"/>
    </source>
</evidence>
<dbReference type="Pfam" id="PF00240">
    <property type="entry name" value="ubiquitin"/>
    <property type="match status" value="1"/>
</dbReference>
<dbReference type="InterPro" id="IPR019956">
    <property type="entry name" value="Ubiquitin_dom"/>
</dbReference>
<dbReference type="InterPro" id="IPR000626">
    <property type="entry name" value="Ubiquitin-like_dom"/>
</dbReference>
<organism evidence="3">
    <name type="scientific">Populus alba</name>
    <name type="common">White poplar</name>
    <dbReference type="NCBI Taxonomy" id="43335"/>
    <lineage>
        <taxon>Eukaryota</taxon>
        <taxon>Viridiplantae</taxon>
        <taxon>Streptophyta</taxon>
        <taxon>Embryophyta</taxon>
        <taxon>Tracheophyta</taxon>
        <taxon>Spermatophyta</taxon>
        <taxon>Magnoliopsida</taxon>
        <taxon>eudicotyledons</taxon>
        <taxon>Gunneridae</taxon>
        <taxon>Pentapetalae</taxon>
        <taxon>rosids</taxon>
        <taxon>fabids</taxon>
        <taxon>Malpighiales</taxon>
        <taxon>Salicaceae</taxon>
        <taxon>Saliceae</taxon>
        <taxon>Populus</taxon>
    </lineage>
</organism>
<dbReference type="FunFam" id="3.10.20.90:FF:000160">
    <property type="entry name" value="Polyubiquitin-C"/>
    <property type="match status" value="1"/>
</dbReference>
<dbReference type="STRING" id="43335.A0A4U5QUN7"/>
<feature type="domain" description="Ubiquitin-like" evidence="2">
    <location>
        <begin position="81"/>
        <end position="150"/>
    </location>
</feature>
<evidence type="ECO:0000259" key="2">
    <source>
        <dbReference type="PROSITE" id="PS50053"/>
    </source>
</evidence>